<dbReference type="GO" id="GO:0004519">
    <property type="term" value="F:endonuclease activity"/>
    <property type="evidence" value="ECO:0007669"/>
    <property type="project" value="UniProtKB-KW"/>
</dbReference>
<keyword evidence="1" id="KW-0378">Hydrolase</keyword>
<keyword evidence="1" id="KW-0540">Nuclease</keyword>
<comment type="caution">
    <text evidence="1">The sequence shown here is derived from an EMBL/GenBank/DDBJ whole genome shotgun (WGS) entry which is preliminary data.</text>
</comment>
<keyword evidence="1" id="KW-0255">Endonuclease</keyword>
<evidence type="ECO:0000313" key="2">
    <source>
        <dbReference type="Proteomes" id="UP000273807"/>
    </source>
</evidence>
<dbReference type="OrthoDB" id="3403133at2"/>
<reference evidence="1 2" key="1">
    <citation type="submission" date="2018-10" db="EMBL/GenBank/DDBJ databases">
        <title>Genome sequencing of Arthrobacter oryzae TNB02.</title>
        <authorList>
            <person name="Cho Y.-J."/>
            <person name="Cho A."/>
            <person name="Kim O.-S."/>
        </authorList>
    </citation>
    <scope>NUCLEOTIDE SEQUENCE [LARGE SCALE GENOMIC DNA]</scope>
    <source>
        <strain evidence="1 2">TNB02</strain>
    </source>
</reference>
<sequence length="258" mass="29538">MDMSPVGRKPRSLREPGLGATFGRDMLQWIDGEGAAHMAPADSRATGLGLHKAVVYRQGIKYPHRRNYEGYYWFSRTAQHLWYESLTEYSALMWLDFSKAIVGISTQPLRILFADGRSHYPDIFTVLRDGTQALYDVRPQSLIDDKAAATFAKTADLCQRIGWPYQVLGELDLPMRHNLEWLAAYRHPRYRPPPDVRETALDYLSEPAPLIDVARVVSSGPPAFSIHFVYHLLWTREIHADLARPLSWNTSLERGYHV</sequence>
<proteinExistence type="predicted"/>
<name>A0A3N0BQY9_9MICC</name>
<dbReference type="AlphaFoldDB" id="A0A3N0BQY9"/>
<evidence type="ECO:0000313" key="1">
    <source>
        <dbReference type="EMBL" id="RNL51408.1"/>
    </source>
</evidence>
<protein>
    <submittedName>
        <fullName evidence="1">TnsA-like heteromeric transposase endonuclease subunit</fullName>
    </submittedName>
</protein>
<dbReference type="InterPro" id="IPR048000">
    <property type="entry name" value="TnsA-like"/>
</dbReference>
<accession>A0A3N0BQY9</accession>
<keyword evidence="2" id="KW-1185">Reference proteome</keyword>
<dbReference type="Proteomes" id="UP000273807">
    <property type="component" value="Unassembled WGS sequence"/>
</dbReference>
<gene>
    <name evidence="1" type="ORF">D7003_16245</name>
</gene>
<organism evidence="1 2">
    <name type="scientific">Arthrobacter oryzae</name>
    <dbReference type="NCBI Taxonomy" id="409290"/>
    <lineage>
        <taxon>Bacteria</taxon>
        <taxon>Bacillati</taxon>
        <taxon>Actinomycetota</taxon>
        <taxon>Actinomycetes</taxon>
        <taxon>Micrococcales</taxon>
        <taxon>Micrococcaceae</taxon>
        <taxon>Arthrobacter</taxon>
    </lineage>
</organism>
<dbReference type="NCBIfam" id="NF033179">
    <property type="entry name" value="TnsA_like_Actin"/>
    <property type="match status" value="1"/>
</dbReference>
<dbReference type="EMBL" id="RBED01000128">
    <property type="protein sequence ID" value="RNL51408.1"/>
    <property type="molecule type" value="Genomic_DNA"/>
</dbReference>